<feature type="non-terminal residue" evidence="2">
    <location>
        <position position="56"/>
    </location>
</feature>
<evidence type="ECO:0000313" key="3">
    <source>
        <dbReference type="Proteomes" id="UP000708208"/>
    </source>
</evidence>
<dbReference type="OrthoDB" id="6500128at2759"/>
<dbReference type="Proteomes" id="UP000708208">
    <property type="component" value="Unassembled WGS sequence"/>
</dbReference>
<organism evidence="2 3">
    <name type="scientific">Allacma fusca</name>
    <dbReference type="NCBI Taxonomy" id="39272"/>
    <lineage>
        <taxon>Eukaryota</taxon>
        <taxon>Metazoa</taxon>
        <taxon>Ecdysozoa</taxon>
        <taxon>Arthropoda</taxon>
        <taxon>Hexapoda</taxon>
        <taxon>Collembola</taxon>
        <taxon>Symphypleona</taxon>
        <taxon>Sminthuridae</taxon>
        <taxon>Allacma</taxon>
    </lineage>
</organism>
<proteinExistence type="predicted"/>
<reference evidence="2" key="1">
    <citation type="submission" date="2021-06" db="EMBL/GenBank/DDBJ databases">
        <authorList>
            <person name="Hodson N. C."/>
            <person name="Mongue J. A."/>
            <person name="Jaron S. K."/>
        </authorList>
    </citation>
    <scope>NUCLEOTIDE SEQUENCE</scope>
</reference>
<protein>
    <submittedName>
        <fullName evidence="2">Uncharacterized protein</fullName>
    </submittedName>
</protein>
<evidence type="ECO:0000313" key="2">
    <source>
        <dbReference type="EMBL" id="CAG7731587.1"/>
    </source>
</evidence>
<feature type="transmembrane region" description="Helical" evidence="1">
    <location>
        <begin position="39"/>
        <end position="55"/>
    </location>
</feature>
<sequence>SLLTFTLYQVFAMLANVWLSVWSETEVVNGTQPNQGYNLGIYAGLGVLQSGIFVIA</sequence>
<feature type="non-terminal residue" evidence="2">
    <location>
        <position position="1"/>
    </location>
</feature>
<accession>A0A8J2K959</accession>
<keyword evidence="1" id="KW-1133">Transmembrane helix</keyword>
<dbReference type="AlphaFoldDB" id="A0A8J2K959"/>
<dbReference type="EMBL" id="CAJVCH010215559">
    <property type="protein sequence ID" value="CAG7731587.1"/>
    <property type="molecule type" value="Genomic_DNA"/>
</dbReference>
<comment type="caution">
    <text evidence="2">The sequence shown here is derived from an EMBL/GenBank/DDBJ whole genome shotgun (WGS) entry which is preliminary data.</text>
</comment>
<keyword evidence="1" id="KW-0812">Transmembrane</keyword>
<evidence type="ECO:0000256" key="1">
    <source>
        <dbReference type="SAM" id="Phobius"/>
    </source>
</evidence>
<keyword evidence="3" id="KW-1185">Reference proteome</keyword>
<name>A0A8J2K959_9HEXA</name>
<keyword evidence="1" id="KW-0472">Membrane</keyword>
<gene>
    <name evidence="2" type="ORF">AFUS01_LOCUS20165</name>
</gene>